<dbReference type="SMART" id="SM00850">
    <property type="entry name" value="LytTR"/>
    <property type="match status" value="1"/>
</dbReference>
<sequence>MTKPRALIVDDEPLARERLQRLLQRQNTVELAGECGDGPDALATIERERPDIVFLDVQMPGCSGLDVANQLPATARPAIIFVTAHERFAVEAFAARAVDYLLKPFDEERLHQAVERALELLQSRQAREVETRLESILAQVQPRVPERIAVRVDGRIVFVKPREVVWIEAANNYCVLHLTDAPRLMLRESLGSVEQRLGAANFARISRSAVVRSDQIKELESANYGEYVVVLLNGTRLPLSRYRRNELERALTEAR</sequence>
<evidence type="ECO:0000256" key="1">
    <source>
        <dbReference type="PROSITE-ProRule" id="PRU00169"/>
    </source>
</evidence>
<dbReference type="Gene3D" id="2.40.50.1020">
    <property type="entry name" value="LytTr DNA-binding domain"/>
    <property type="match status" value="1"/>
</dbReference>
<dbReference type="OrthoDB" id="9809318at2"/>
<dbReference type="InterPro" id="IPR007492">
    <property type="entry name" value="LytTR_DNA-bd_dom"/>
</dbReference>
<dbReference type="Proteomes" id="UP000007013">
    <property type="component" value="Chromosome"/>
</dbReference>
<dbReference type="KEGG" id="ote:Oter_2328"/>
<evidence type="ECO:0000259" key="3">
    <source>
        <dbReference type="PROSITE" id="PS50930"/>
    </source>
</evidence>
<dbReference type="InterPro" id="IPR046947">
    <property type="entry name" value="LytR-like"/>
</dbReference>
<dbReference type="eggNOG" id="COG3279">
    <property type="taxonomic scope" value="Bacteria"/>
</dbReference>
<dbReference type="EMBL" id="CP001032">
    <property type="protein sequence ID" value="ACB75610.1"/>
    <property type="molecule type" value="Genomic_DNA"/>
</dbReference>
<dbReference type="PROSITE" id="PS50930">
    <property type="entry name" value="HTH_LYTTR"/>
    <property type="match status" value="1"/>
</dbReference>
<evidence type="ECO:0000313" key="5">
    <source>
        <dbReference type="Proteomes" id="UP000007013"/>
    </source>
</evidence>
<dbReference type="SMART" id="SM00448">
    <property type="entry name" value="REC"/>
    <property type="match status" value="1"/>
</dbReference>
<evidence type="ECO:0000313" key="4">
    <source>
        <dbReference type="EMBL" id="ACB75610.1"/>
    </source>
</evidence>
<dbReference type="RefSeq" id="WP_012375147.1">
    <property type="nucleotide sequence ID" value="NC_010571.1"/>
</dbReference>
<dbReference type="AlphaFoldDB" id="B1ZQK1"/>
<protein>
    <submittedName>
        <fullName evidence="4">Two component transcriptional regulator, LytTR family</fullName>
    </submittedName>
</protein>
<dbReference type="InterPro" id="IPR011006">
    <property type="entry name" value="CheY-like_superfamily"/>
</dbReference>
<dbReference type="SUPFAM" id="SSF52172">
    <property type="entry name" value="CheY-like"/>
    <property type="match status" value="1"/>
</dbReference>
<keyword evidence="1" id="KW-0597">Phosphoprotein</keyword>
<dbReference type="PROSITE" id="PS50110">
    <property type="entry name" value="RESPONSE_REGULATORY"/>
    <property type="match status" value="1"/>
</dbReference>
<dbReference type="Gene3D" id="3.40.50.2300">
    <property type="match status" value="1"/>
</dbReference>
<feature type="domain" description="HTH LytTR-type" evidence="3">
    <location>
        <begin position="148"/>
        <end position="253"/>
    </location>
</feature>
<evidence type="ECO:0000259" key="2">
    <source>
        <dbReference type="PROSITE" id="PS50110"/>
    </source>
</evidence>
<dbReference type="InterPro" id="IPR001789">
    <property type="entry name" value="Sig_transdc_resp-reg_receiver"/>
</dbReference>
<organism evidence="4 5">
    <name type="scientific">Opitutus terrae (strain DSM 11246 / JCM 15787 / PB90-1)</name>
    <dbReference type="NCBI Taxonomy" id="452637"/>
    <lineage>
        <taxon>Bacteria</taxon>
        <taxon>Pseudomonadati</taxon>
        <taxon>Verrucomicrobiota</taxon>
        <taxon>Opitutia</taxon>
        <taxon>Opitutales</taxon>
        <taxon>Opitutaceae</taxon>
        <taxon>Opitutus</taxon>
    </lineage>
</organism>
<reference evidence="4 5" key="1">
    <citation type="journal article" date="2011" name="J. Bacteriol.">
        <title>Genome sequence of the verrucomicrobium Opitutus terrae PB90-1, an abundant inhabitant of rice paddy soil ecosystems.</title>
        <authorList>
            <person name="van Passel M.W."/>
            <person name="Kant R."/>
            <person name="Palva A."/>
            <person name="Copeland A."/>
            <person name="Lucas S."/>
            <person name="Lapidus A."/>
            <person name="Glavina del Rio T."/>
            <person name="Pitluck S."/>
            <person name="Goltsman E."/>
            <person name="Clum A."/>
            <person name="Sun H."/>
            <person name="Schmutz J."/>
            <person name="Larimer F.W."/>
            <person name="Land M.L."/>
            <person name="Hauser L."/>
            <person name="Kyrpides N."/>
            <person name="Mikhailova N."/>
            <person name="Richardson P.P."/>
            <person name="Janssen P.H."/>
            <person name="de Vos W.M."/>
            <person name="Smidt H."/>
        </authorList>
    </citation>
    <scope>NUCLEOTIDE SEQUENCE [LARGE SCALE GENOMIC DNA]</scope>
    <source>
        <strain evidence="5">DSM 11246 / JCM 15787 / PB90-1</strain>
    </source>
</reference>
<dbReference type="GO" id="GO:0000156">
    <property type="term" value="F:phosphorelay response regulator activity"/>
    <property type="evidence" value="ECO:0007669"/>
    <property type="project" value="InterPro"/>
</dbReference>
<dbReference type="STRING" id="452637.Oter_2328"/>
<name>B1ZQK1_OPITP</name>
<dbReference type="HOGENOM" id="CLU_000445_14_1_0"/>
<proteinExistence type="predicted"/>
<accession>B1ZQK1</accession>
<gene>
    <name evidence="4" type="ordered locus">Oter_2328</name>
</gene>
<keyword evidence="5" id="KW-1185">Reference proteome</keyword>
<dbReference type="PANTHER" id="PTHR37299:SF1">
    <property type="entry name" value="STAGE 0 SPORULATION PROTEIN A HOMOLOG"/>
    <property type="match status" value="1"/>
</dbReference>
<dbReference type="PANTHER" id="PTHR37299">
    <property type="entry name" value="TRANSCRIPTIONAL REGULATOR-RELATED"/>
    <property type="match status" value="1"/>
</dbReference>
<feature type="domain" description="Response regulatory" evidence="2">
    <location>
        <begin position="5"/>
        <end position="118"/>
    </location>
</feature>
<feature type="modified residue" description="4-aspartylphosphate" evidence="1">
    <location>
        <position position="56"/>
    </location>
</feature>
<dbReference type="Pfam" id="PF00072">
    <property type="entry name" value="Response_reg"/>
    <property type="match status" value="1"/>
</dbReference>
<dbReference type="Pfam" id="PF04397">
    <property type="entry name" value="LytTR"/>
    <property type="match status" value="1"/>
</dbReference>
<dbReference type="GO" id="GO:0003677">
    <property type="term" value="F:DNA binding"/>
    <property type="evidence" value="ECO:0007669"/>
    <property type="project" value="InterPro"/>
</dbReference>